<gene>
    <name evidence="1" type="ORF">LCGC14_2376530</name>
</gene>
<dbReference type="AlphaFoldDB" id="A0A0F9C288"/>
<proteinExistence type="predicted"/>
<sequence>DLLIPRRDYPYRSAVLLATELKEEDVQHAIHLFEGEDDDQDCLCRVPEHGWRVEQLMSTVRTMIDINSWIAEGRGPAAVQALAGSLVVKQTVANHEKIAELLAELRKHVAARRVVSVEAKWVLMDDEQLAKVVAGKGVGAKEIAPDAMKKAGVGVPWRARITCHDRQTVHLSSGRVQTVTIGVEPVVSDYAFTTRPLVKMVHWGAALEVTPVLAADGNSVTVDVKSVVTEPKAMGKIPLHEPTGVKQAGTNVLKSLDRLDFLIHTSRTTARIPLNKPVIVAGMTVGKRRDKKVLYLVLEVAISK</sequence>
<organism evidence="1">
    <name type="scientific">marine sediment metagenome</name>
    <dbReference type="NCBI Taxonomy" id="412755"/>
    <lineage>
        <taxon>unclassified sequences</taxon>
        <taxon>metagenomes</taxon>
        <taxon>ecological metagenomes</taxon>
    </lineage>
</organism>
<accession>A0A0F9C288</accession>
<dbReference type="EMBL" id="LAZR01035146">
    <property type="protein sequence ID" value="KKL28300.1"/>
    <property type="molecule type" value="Genomic_DNA"/>
</dbReference>
<reference evidence="1" key="1">
    <citation type="journal article" date="2015" name="Nature">
        <title>Complex archaea that bridge the gap between prokaryotes and eukaryotes.</title>
        <authorList>
            <person name="Spang A."/>
            <person name="Saw J.H."/>
            <person name="Jorgensen S.L."/>
            <person name="Zaremba-Niedzwiedzka K."/>
            <person name="Martijn J."/>
            <person name="Lind A.E."/>
            <person name="van Eijk R."/>
            <person name="Schleper C."/>
            <person name="Guy L."/>
            <person name="Ettema T.J."/>
        </authorList>
    </citation>
    <scope>NUCLEOTIDE SEQUENCE</scope>
</reference>
<feature type="non-terminal residue" evidence="1">
    <location>
        <position position="1"/>
    </location>
</feature>
<evidence type="ECO:0000313" key="1">
    <source>
        <dbReference type="EMBL" id="KKL28300.1"/>
    </source>
</evidence>
<comment type="caution">
    <text evidence="1">The sequence shown here is derived from an EMBL/GenBank/DDBJ whole genome shotgun (WGS) entry which is preliminary data.</text>
</comment>
<name>A0A0F9C288_9ZZZZ</name>
<evidence type="ECO:0008006" key="2">
    <source>
        <dbReference type="Google" id="ProtNLM"/>
    </source>
</evidence>
<protein>
    <recommendedName>
        <fullName evidence="2">NolW-like domain-containing protein</fullName>
    </recommendedName>
</protein>